<evidence type="ECO:0000256" key="1">
    <source>
        <dbReference type="ARBA" id="ARBA00000971"/>
    </source>
</evidence>
<gene>
    <name evidence="7" type="ORF">FHG64_14200</name>
</gene>
<comment type="catalytic activity">
    <reaction evidence="1 4">
        <text>[protein]-peptidylproline (omega=180) = [protein]-peptidylproline (omega=0)</text>
        <dbReference type="Rhea" id="RHEA:16237"/>
        <dbReference type="Rhea" id="RHEA-COMP:10747"/>
        <dbReference type="Rhea" id="RHEA-COMP:10748"/>
        <dbReference type="ChEBI" id="CHEBI:83833"/>
        <dbReference type="ChEBI" id="CHEBI:83834"/>
        <dbReference type="EC" id="5.2.1.8"/>
    </reaction>
</comment>
<dbReference type="Proteomes" id="UP000309016">
    <property type="component" value="Chromosome"/>
</dbReference>
<dbReference type="PROSITE" id="PS50059">
    <property type="entry name" value="FKBP_PPIASE"/>
    <property type="match status" value="1"/>
</dbReference>
<evidence type="ECO:0000313" key="7">
    <source>
        <dbReference type="EMBL" id="QCY70462.1"/>
    </source>
</evidence>
<dbReference type="GO" id="GO:0003755">
    <property type="term" value="F:peptidyl-prolyl cis-trans isomerase activity"/>
    <property type="evidence" value="ECO:0007669"/>
    <property type="project" value="UniProtKB-KW"/>
</dbReference>
<dbReference type="RefSeq" id="WP_139067021.1">
    <property type="nucleotide sequence ID" value="NZ_CP040812.1"/>
</dbReference>
<dbReference type="PROSITE" id="PS51257">
    <property type="entry name" value="PROKAR_LIPOPROTEIN"/>
    <property type="match status" value="1"/>
</dbReference>
<feature type="compositionally biased region" description="Low complexity" evidence="5">
    <location>
        <begin position="255"/>
        <end position="265"/>
    </location>
</feature>
<evidence type="ECO:0000256" key="3">
    <source>
        <dbReference type="ARBA" id="ARBA00023110"/>
    </source>
</evidence>
<organism evidence="7 8">
    <name type="scientific">Antarcticibacterium flavum</name>
    <dbReference type="NCBI Taxonomy" id="2058175"/>
    <lineage>
        <taxon>Bacteria</taxon>
        <taxon>Pseudomonadati</taxon>
        <taxon>Bacteroidota</taxon>
        <taxon>Flavobacteriia</taxon>
        <taxon>Flavobacteriales</taxon>
        <taxon>Flavobacteriaceae</taxon>
        <taxon>Antarcticibacterium</taxon>
    </lineage>
</organism>
<dbReference type="KEGG" id="afla:FHG64_14200"/>
<evidence type="ECO:0000256" key="2">
    <source>
        <dbReference type="ARBA" id="ARBA00013194"/>
    </source>
</evidence>
<dbReference type="Gene3D" id="3.10.50.40">
    <property type="match status" value="1"/>
</dbReference>
<name>A0A5B7X6T6_9FLAO</name>
<dbReference type="AlphaFoldDB" id="A0A5B7X6T6"/>
<dbReference type="EC" id="5.2.1.8" evidence="2 4"/>
<feature type="region of interest" description="Disordered" evidence="5">
    <location>
        <begin position="254"/>
        <end position="309"/>
    </location>
</feature>
<evidence type="ECO:0000313" key="8">
    <source>
        <dbReference type="Proteomes" id="UP000309016"/>
    </source>
</evidence>
<dbReference type="EMBL" id="CP040812">
    <property type="protein sequence ID" value="QCY70462.1"/>
    <property type="molecule type" value="Genomic_DNA"/>
</dbReference>
<protein>
    <recommendedName>
        <fullName evidence="2 4">peptidylprolyl isomerase</fullName>
        <ecNumber evidence="2 4">5.2.1.8</ecNumber>
    </recommendedName>
</protein>
<evidence type="ECO:0000256" key="5">
    <source>
        <dbReference type="SAM" id="MobiDB-lite"/>
    </source>
</evidence>
<dbReference type="InterPro" id="IPR046357">
    <property type="entry name" value="PPIase_dom_sf"/>
</dbReference>
<sequence>MRLQKLFFIGILLGAISVSCSNDDDNGPDEIPIRDVGEQAIEDDAALNAYLESHFYNYEEFENPPAGFDYRIKLDTIAGANSDKTPIIESNLLSIHTYTKNEVEHTFYVLKVREGVGAKPTFADSTFQNYHGQLLNRKTFDQTTNPVWFDHPGTLSEGNPGIAVVALTQAMTEFGEASGFTVNEDNTVTWTEDYGIGAVFLPSGLGYFNNPSGSIPSYSPLIFSFQLYGVNEADHDRDGVPSWMEDLDGDGILWNDNTNGNNNPNYLDRDDDGDGTPTREEIIINGDGTIEFPDTNGNGTPDYLDPDTF</sequence>
<proteinExistence type="predicted"/>
<accession>A0A5B7X6T6</accession>
<dbReference type="InterPro" id="IPR001179">
    <property type="entry name" value="PPIase_FKBP_dom"/>
</dbReference>
<reference evidence="7 8" key="1">
    <citation type="submission" date="2019-06" db="EMBL/GenBank/DDBJ databases">
        <title>Complete genome sequence of Antarcticibacterium flavum KCTC 52984T from an Antarctic marine sediment.</title>
        <authorList>
            <person name="Lee Y.M."/>
            <person name="Shin S.C."/>
        </authorList>
    </citation>
    <scope>NUCLEOTIDE SEQUENCE [LARGE SCALE GENOMIC DNA]</scope>
    <source>
        <strain evidence="7 8">KCTC 52984</strain>
    </source>
</reference>
<dbReference type="OrthoDB" id="1424215at2"/>
<feature type="domain" description="PPIase FKBP-type" evidence="6">
    <location>
        <begin position="123"/>
        <end position="231"/>
    </location>
</feature>
<keyword evidence="4" id="KW-0413">Isomerase</keyword>
<evidence type="ECO:0000256" key="4">
    <source>
        <dbReference type="PROSITE-ProRule" id="PRU00277"/>
    </source>
</evidence>
<evidence type="ECO:0000259" key="6">
    <source>
        <dbReference type="PROSITE" id="PS50059"/>
    </source>
</evidence>
<keyword evidence="8" id="KW-1185">Reference proteome</keyword>
<keyword evidence="3 4" id="KW-0697">Rotamase</keyword>